<reference evidence="1 2" key="1">
    <citation type="journal article" date="2021" name="Front. Genet.">
        <title>Chromosome-Level Genome Assembly Reveals Significant Gene Expansion in the Toll and IMD Signaling Pathways of Dendrolimus kikuchii.</title>
        <authorList>
            <person name="Zhou J."/>
            <person name="Wu P."/>
            <person name="Xiong Z."/>
            <person name="Liu N."/>
            <person name="Zhao N."/>
            <person name="Ji M."/>
            <person name="Qiu Y."/>
            <person name="Yang B."/>
        </authorList>
    </citation>
    <scope>NUCLEOTIDE SEQUENCE [LARGE SCALE GENOMIC DNA]</scope>
    <source>
        <strain evidence="1">Ann1</strain>
    </source>
</reference>
<accession>A0ACC1CUN8</accession>
<dbReference type="Proteomes" id="UP000824533">
    <property type="component" value="Linkage Group LG16"/>
</dbReference>
<name>A0ACC1CUN8_9NEOP</name>
<gene>
    <name evidence="1" type="ORF">K1T71_009290</name>
</gene>
<keyword evidence="2" id="KW-1185">Reference proteome</keyword>
<proteinExistence type="predicted"/>
<sequence length="414" mass="47508">MKLQCQVEVINRLYVSHNITSNGKYLKSTLAIGKEPKLGTDYFILHFSSVNKTGMKYQVKCIKQVFVKCMNEGKATIRFEEPPHDLCIKCETIQLKCFMKLLKCCITGEAKNLPISSLSNISVTAKDNEPKKIVIHNRSEFPMQGLPRTLESLYLSGLKLCNFRRDILLLKRLVILDLSNNEIEKIPSEFGRMPCLSELYLSNNQLGAKGQVDWRWLLGPQISKQLKLLDISSNKLLYLPKAIWKLQSLLTLKLDDNKLQKLPATLGRISSLRYLTISNNELGSLPCSLMQCRLEFIDLSSNKFHESSTGPKLQKYTPWEFYINNLVHMAAKLLLKNKVYYAPNIIPWTLVELLDNANMCICGAPVLNDKFYIHKEFELKDYFRAVAFNNNRSSSVNFECYVCSPKCLSYFRNS</sequence>
<protein>
    <submittedName>
        <fullName evidence="1">Uncharacterized protein</fullName>
    </submittedName>
</protein>
<evidence type="ECO:0000313" key="1">
    <source>
        <dbReference type="EMBL" id="KAJ0175149.1"/>
    </source>
</evidence>
<evidence type="ECO:0000313" key="2">
    <source>
        <dbReference type="Proteomes" id="UP000824533"/>
    </source>
</evidence>
<organism evidence="1 2">
    <name type="scientific">Dendrolimus kikuchii</name>
    <dbReference type="NCBI Taxonomy" id="765133"/>
    <lineage>
        <taxon>Eukaryota</taxon>
        <taxon>Metazoa</taxon>
        <taxon>Ecdysozoa</taxon>
        <taxon>Arthropoda</taxon>
        <taxon>Hexapoda</taxon>
        <taxon>Insecta</taxon>
        <taxon>Pterygota</taxon>
        <taxon>Neoptera</taxon>
        <taxon>Endopterygota</taxon>
        <taxon>Lepidoptera</taxon>
        <taxon>Glossata</taxon>
        <taxon>Ditrysia</taxon>
        <taxon>Bombycoidea</taxon>
        <taxon>Lasiocampidae</taxon>
        <taxon>Dendrolimus</taxon>
    </lineage>
</organism>
<dbReference type="EMBL" id="CM034402">
    <property type="protein sequence ID" value="KAJ0175149.1"/>
    <property type="molecule type" value="Genomic_DNA"/>
</dbReference>
<comment type="caution">
    <text evidence="1">The sequence shown here is derived from an EMBL/GenBank/DDBJ whole genome shotgun (WGS) entry which is preliminary data.</text>
</comment>